<keyword evidence="2" id="KW-0808">Transferase</keyword>
<dbReference type="PANTHER" id="PTHR31623:SF118">
    <property type="entry name" value="BAHD ACYLTRANSFERASE"/>
    <property type="match status" value="1"/>
</dbReference>
<dbReference type="PANTHER" id="PTHR31623">
    <property type="entry name" value="F21J9.9"/>
    <property type="match status" value="1"/>
</dbReference>
<sequence length="342" mass="38103">MMPHIQPEILSREFVKPFSTTPKHKGIHKLCFFDQLSPRLYVPLLLFYTKEAGHKSSDFYHRSHLLKQSLSQALSRYYPLAGRIQGDATIDCNDEGIMFLEARIQCELQEILKHPAEQTIKSLFPDDLQYKDSILGSRLVLQVTSFDCGGMAIAICICHKTLDAAGLSSFVNDWAAMSRGIVNSPEEVSPVLFNLASVCPPIELPTINHGEFDQVKTGSRRLVFDALSIAKLKSLVADKVQNPTRVELVSALIYMAAISAARKSSGSSNLTIMHHAVDMRKRVSSILPRGCEGNLTAVFPVSTAEDTKIDLVWLVEETRRQEMALFEHDKNLLAFACINPTT</sequence>
<comment type="similarity">
    <text evidence="1">Belongs to the plant acyltransferase family.</text>
</comment>
<evidence type="ECO:0000256" key="2">
    <source>
        <dbReference type="ARBA" id="ARBA00022679"/>
    </source>
</evidence>
<dbReference type="GO" id="GO:0016746">
    <property type="term" value="F:acyltransferase activity"/>
    <property type="evidence" value="ECO:0007669"/>
    <property type="project" value="UniProtKB-KW"/>
</dbReference>
<evidence type="ECO:0000313" key="4">
    <source>
        <dbReference type="EMBL" id="QDP16942.1"/>
    </source>
</evidence>
<organism evidence="4">
    <name type="scientific">Turnera subulata</name>
    <dbReference type="NCBI Taxonomy" id="218843"/>
    <lineage>
        <taxon>Eukaryota</taxon>
        <taxon>Viridiplantae</taxon>
        <taxon>Streptophyta</taxon>
        <taxon>Embryophyta</taxon>
        <taxon>Tracheophyta</taxon>
        <taxon>Spermatophyta</taxon>
        <taxon>Magnoliopsida</taxon>
        <taxon>eudicotyledons</taxon>
        <taxon>Gunneridae</taxon>
        <taxon>Pentapetalae</taxon>
        <taxon>rosids</taxon>
        <taxon>fabids</taxon>
        <taxon>Malpighiales</taxon>
        <taxon>Passifloraceae</taxon>
        <taxon>Turnera</taxon>
    </lineage>
</organism>
<protein>
    <recommendedName>
        <fullName evidence="5">Salutaridinol 7-O-acetyltransferase</fullName>
    </recommendedName>
</protein>
<accession>A0A516IJJ2</accession>
<dbReference type="Pfam" id="PF02458">
    <property type="entry name" value="Transferase"/>
    <property type="match status" value="1"/>
</dbReference>
<proteinExistence type="inferred from homology"/>
<evidence type="ECO:0000256" key="3">
    <source>
        <dbReference type="ARBA" id="ARBA00023315"/>
    </source>
</evidence>
<name>A0A516IJJ2_9ROSI</name>
<dbReference type="EMBL" id="MK922466">
    <property type="protein sequence ID" value="QDP16942.1"/>
    <property type="molecule type" value="Genomic_DNA"/>
</dbReference>
<dbReference type="Gene3D" id="3.30.559.10">
    <property type="entry name" value="Chloramphenicol acetyltransferase-like domain"/>
    <property type="match status" value="2"/>
</dbReference>
<reference evidence="4" key="1">
    <citation type="journal article" date="2019" name="New Phytol.">
        <title>The long and short of the S-locus in Turnera (Passifloraceae).</title>
        <authorList>
            <person name="Shore J.S."/>
            <person name="Hamam H.J."/>
            <person name="Chafe P.D.J."/>
            <person name="Labonne J.D.J."/>
            <person name="Henning P.M."/>
            <person name="McCubbin A.G."/>
        </authorList>
    </citation>
    <scope>NUCLEOTIDE SEQUENCE</scope>
</reference>
<evidence type="ECO:0008006" key="5">
    <source>
        <dbReference type="Google" id="ProtNLM"/>
    </source>
</evidence>
<evidence type="ECO:0000256" key="1">
    <source>
        <dbReference type="ARBA" id="ARBA00009861"/>
    </source>
</evidence>
<dbReference type="InterPro" id="IPR023213">
    <property type="entry name" value="CAT-like_dom_sf"/>
</dbReference>
<dbReference type="AlphaFoldDB" id="A0A516IJJ2"/>
<keyword evidence="3" id="KW-0012">Acyltransferase</keyword>